<dbReference type="OrthoDB" id="9807521at2"/>
<dbReference type="GO" id="GO:0035556">
    <property type="term" value="P:intracellular signal transduction"/>
    <property type="evidence" value="ECO:0007669"/>
    <property type="project" value="InterPro"/>
</dbReference>
<dbReference type="STRING" id="665467.SAMN02982931_00501"/>
<dbReference type="EMBL" id="FMXQ01000001">
    <property type="protein sequence ID" value="SDB06691.1"/>
    <property type="molecule type" value="Genomic_DNA"/>
</dbReference>
<organism evidence="3 4">
    <name type="scientific">Bauldia litoralis</name>
    <dbReference type="NCBI Taxonomy" id="665467"/>
    <lineage>
        <taxon>Bacteria</taxon>
        <taxon>Pseudomonadati</taxon>
        <taxon>Pseudomonadota</taxon>
        <taxon>Alphaproteobacteria</taxon>
        <taxon>Hyphomicrobiales</taxon>
        <taxon>Kaistiaceae</taxon>
        <taxon>Bauldia</taxon>
    </lineage>
</organism>
<evidence type="ECO:0000313" key="4">
    <source>
        <dbReference type="Proteomes" id="UP000199071"/>
    </source>
</evidence>
<accession>A0A1G6AE56</accession>
<gene>
    <name evidence="3" type="ORF">SAMN02982931_00501</name>
</gene>
<evidence type="ECO:0000313" key="3">
    <source>
        <dbReference type="EMBL" id="SDB06691.1"/>
    </source>
</evidence>
<name>A0A1G6AE56_9HYPH</name>
<proteinExistence type="predicted"/>
<sequence length="617" mass="67488">MQRAPRKLTVLASLDVAGYSRLVERDERDTLVALARIRRSILKPTVAKHSGNLFKTMGDGALVEFPSVEDGVEWALAFQTEMAKFNEARSGDPIRARLGVGLADVFVQGEDRFGAAVGFVVRLQESAPPGGIAITHSVRWQLASSLAARFAVSEWVQFKGKKDEQFEVWTWAGEGPGESAATAATGIGYRRRANADAPWPADPSRSPSPAPPPIKAMPRADQASIVVLPFDNMSGDPSVDTMIDGIIEEITASLSRVRDFTVIARNSAYVYKGRPVDVRNISAELGVRYVLEGSLRKSGNRVRVTAQLIDAVSGVHIWADRFEGVVADLFDFEDEIAMRVTGALRPSIWEAEIALARRKRPENVATYDLVLRALPHLWAHRKADNDEAIRLLDEAMTLDPGYARAKAIAAWARAQSAVYNWTDDLAAIRAEGDRLVAEASPVVGDDPTALTALATATMLLFGDLDRARVFVDRALALDPNNAWAMTRRGFLEAYGGDPAEAQKCFEKAIKLSPLDPFSFNGYIGLGFARFAAGDPVEAAQWARRALGEKVGMTWAYRDLAVFLARAGDLEGAREALDRFVDARPEITVTHIADAMQFVQPRILEMYLDGLRLAGLPE</sequence>
<dbReference type="Gene3D" id="1.25.40.10">
    <property type="entry name" value="Tetratricopeptide repeat domain"/>
    <property type="match status" value="1"/>
</dbReference>
<dbReference type="Pfam" id="PF13432">
    <property type="entry name" value="TPR_16"/>
    <property type="match status" value="1"/>
</dbReference>
<dbReference type="InterPro" id="IPR001054">
    <property type="entry name" value="A/G_cyclase"/>
</dbReference>
<dbReference type="GO" id="GO:0004016">
    <property type="term" value="F:adenylate cyclase activity"/>
    <property type="evidence" value="ECO:0007669"/>
    <property type="project" value="UniProtKB-ARBA"/>
</dbReference>
<dbReference type="InterPro" id="IPR050697">
    <property type="entry name" value="Adenylyl/Guanylyl_Cyclase_3/4"/>
</dbReference>
<dbReference type="InterPro" id="IPR019734">
    <property type="entry name" value="TPR_rpt"/>
</dbReference>
<dbReference type="InterPro" id="IPR011990">
    <property type="entry name" value="TPR-like_helical_dom_sf"/>
</dbReference>
<dbReference type="AlphaFoldDB" id="A0A1G6AE56"/>
<dbReference type="Proteomes" id="UP000199071">
    <property type="component" value="Unassembled WGS sequence"/>
</dbReference>
<evidence type="ECO:0000256" key="1">
    <source>
        <dbReference type="PROSITE-ProRule" id="PRU00339"/>
    </source>
</evidence>
<dbReference type="Gene3D" id="3.30.70.1230">
    <property type="entry name" value="Nucleotide cyclase"/>
    <property type="match status" value="1"/>
</dbReference>
<dbReference type="GO" id="GO:0006171">
    <property type="term" value="P:cAMP biosynthetic process"/>
    <property type="evidence" value="ECO:0007669"/>
    <property type="project" value="TreeGrafter"/>
</dbReference>
<feature type="compositionally biased region" description="Low complexity" evidence="2">
    <location>
        <begin position="195"/>
        <end position="205"/>
    </location>
</feature>
<dbReference type="SUPFAM" id="SSF55073">
    <property type="entry name" value="Nucleotide cyclase"/>
    <property type="match status" value="1"/>
</dbReference>
<evidence type="ECO:0000256" key="2">
    <source>
        <dbReference type="SAM" id="MobiDB-lite"/>
    </source>
</evidence>
<protein>
    <submittedName>
        <fullName evidence="3">Adenylate cyclase</fullName>
    </submittedName>
</protein>
<feature type="region of interest" description="Disordered" evidence="2">
    <location>
        <begin position="194"/>
        <end position="216"/>
    </location>
</feature>
<keyword evidence="4" id="KW-1185">Reference proteome</keyword>
<dbReference type="InterPro" id="IPR029787">
    <property type="entry name" value="Nucleotide_cyclase"/>
</dbReference>
<keyword evidence="1" id="KW-0802">TPR repeat</keyword>
<dbReference type="Gene3D" id="3.40.50.10070">
    <property type="entry name" value="TolB, N-terminal domain"/>
    <property type="match status" value="1"/>
</dbReference>
<dbReference type="SMART" id="SM00028">
    <property type="entry name" value="TPR"/>
    <property type="match status" value="4"/>
</dbReference>
<dbReference type="PROSITE" id="PS50005">
    <property type="entry name" value="TPR"/>
    <property type="match status" value="1"/>
</dbReference>
<feature type="compositionally biased region" description="Pro residues" evidence="2">
    <location>
        <begin position="206"/>
        <end position="215"/>
    </location>
</feature>
<dbReference type="SUPFAM" id="SSF48452">
    <property type="entry name" value="TPR-like"/>
    <property type="match status" value="1"/>
</dbReference>
<dbReference type="RefSeq" id="WP_090874609.1">
    <property type="nucleotide sequence ID" value="NZ_FMXQ01000001.1"/>
</dbReference>
<dbReference type="CDD" id="cd07302">
    <property type="entry name" value="CHD"/>
    <property type="match status" value="1"/>
</dbReference>
<feature type="repeat" description="TPR" evidence="1">
    <location>
        <begin position="482"/>
        <end position="515"/>
    </location>
</feature>
<dbReference type="PANTHER" id="PTHR43081:SF19">
    <property type="entry name" value="PH-SENSITIVE ADENYLATE CYCLASE RV1264"/>
    <property type="match status" value="1"/>
</dbReference>
<dbReference type="PANTHER" id="PTHR43081">
    <property type="entry name" value="ADENYLATE CYCLASE, TERMINAL-DIFFERENTIATION SPECIFIC-RELATED"/>
    <property type="match status" value="1"/>
</dbReference>
<reference evidence="3 4" key="1">
    <citation type="submission" date="2016-10" db="EMBL/GenBank/DDBJ databases">
        <authorList>
            <person name="de Groot N.N."/>
        </authorList>
    </citation>
    <scope>NUCLEOTIDE SEQUENCE [LARGE SCALE GENOMIC DNA]</scope>
    <source>
        <strain evidence="3 4">ATCC 35022</strain>
    </source>
</reference>